<dbReference type="SMART" id="SM01034">
    <property type="entry name" value="BLUF"/>
    <property type="match status" value="1"/>
</dbReference>
<dbReference type="Proteomes" id="UP000070433">
    <property type="component" value="Chromosome"/>
</dbReference>
<evidence type="ECO:0000313" key="2">
    <source>
        <dbReference type="EMBL" id="AMO21709.1"/>
    </source>
</evidence>
<dbReference type="Pfam" id="PF04940">
    <property type="entry name" value="BLUF"/>
    <property type="match status" value="1"/>
</dbReference>
<keyword evidence="3" id="KW-1185">Reference proteome</keyword>
<dbReference type="OrthoDB" id="8882364at2"/>
<dbReference type="InterPro" id="IPR007024">
    <property type="entry name" value="BLUF_domain"/>
</dbReference>
<gene>
    <name evidence="2" type="ORF">UC35_01000</name>
</gene>
<organism evidence="2 3">
    <name type="scientific">Ramlibacter tataouinensis</name>
    <dbReference type="NCBI Taxonomy" id="94132"/>
    <lineage>
        <taxon>Bacteria</taxon>
        <taxon>Pseudomonadati</taxon>
        <taxon>Pseudomonadota</taxon>
        <taxon>Betaproteobacteria</taxon>
        <taxon>Burkholderiales</taxon>
        <taxon>Comamonadaceae</taxon>
        <taxon>Ramlibacter</taxon>
    </lineage>
</organism>
<feature type="domain" description="BLUF" evidence="1">
    <location>
        <begin position="18"/>
        <end position="110"/>
    </location>
</feature>
<dbReference type="EMBL" id="CP010951">
    <property type="protein sequence ID" value="AMO21709.1"/>
    <property type="molecule type" value="Genomic_DNA"/>
</dbReference>
<proteinExistence type="predicted"/>
<evidence type="ECO:0000313" key="3">
    <source>
        <dbReference type="Proteomes" id="UP000070433"/>
    </source>
</evidence>
<dbReference type="GO" id="GO:0071949">
    <property type="term" value="F:FAD binding"/>
    <property type="evidence" value="ECO:0007669"/>
    <property type="project" value="InterPro"/>
</dbReference>
<sequence>MQHDGTGDDTERPPPESFVRVVCASESSITGAVYAEMEAIRAAAVRHNVPAGIHAALLHQSGWFVQWKEGPEAALRQSMRRVLEDPRHHSLRIVHYSRGPRLLSGPWSMAIVQTDEAHACMSRRVTRLRRAMDDGVQYSPPAVWRQLSTPLEHPGASQQTNADVFQRVLVCSAAGSTSFDLVRWLGRRHGQSVVHRRFAGDEGLDVGTDYVDFADADRVMRVIAMARKGLGMPLTRAFIPDYSHIVLLLSGEPERDWPLLQRVAESCAGLPAPPVLLGVAEHRAAHAQPFATAHRLGLIYLDAQAHPLDSAGVWEAAYPVLAHWRATASAGPPSILSNLQMLR</sequence>
<dbReference type="Gene3D" id="3.30.70.100">
    <property type="match status" value="1"/>
</dbReference>
<dbReference type="InterPro" id="IPR036046">
    <property type="entry name" value="Acylphosphatase-like_dom_sf"/>
</dbReference>
<accession>A0A127JP48</accession>
<name>A0A127JP48_9BURK</name>
<dbReference type="AlphaFoldDB" id="A0A127JP48"/>
<dbReference type="SUPFAM" id="SSF54975">
    <property type="entry name" value="Acylphosphatase/BLUF domain-like"/>
    <property type="match status" value="1"/>
</dbReference>
<dbReference type="PROSITE" id="PS50925">
    <property type="entry name" value="BLUF"/>
    <property type="match status" value="1"/>
</dbReference>
<dbReference type="GO" id="GO:0009882">
    <property type="term" value="F:blue light photoreceptor activity"/>
    <property type="evidence" value="ECO:0007669"/>
    <property type="project" value="InterPro"/>
</dbReference>
<reference evidence="2 3" key="1">
    <citation type="journal article" date="2014" name="Int. J. Syst. Evol. Microbiol.">
        <title>Ramlibacter solisilvae sp. nov., isolated from forest soil, and emended description of the genus Ramlibacter.</title>
        <authorList>
            <person name="Lee H.J."/>
            <person name="Lee S.H."/>
            <person name="Lee S.S."/>
            <person name="Lee J.S."/>
            <person name="Kim Y."/>
            <person name="Kim S.C."/>
            <person name="Jeon C.O."/>
        </authorList>
    </citation>
    <scope>NUCLEOTIDE SEQUENCE [LARGE SCALE GENOMIC DNA]</scope>
    <source>
        <strain evidence="2 3">5-10</strain>
    </source>
</reference>
<evidence type="ECO:0000259" key="1">
    <source>
        <dbReference type="PROSITE" id="PS50925"/>
    </source>
</evidence>
<dbReference type="RefSeq" id="WP_061495227.1">
    <property type="nucleotide sequence ID" value="NZ_CP010951.1"/>
</dbReference>
<protein>
    <recommendedName>
        <fullName evidence="1">BLUF domain-containing protein</fullName>
    </recommendedName>
</protein>